<evidence type="ECO:0008006" key="6">
    <source>
        <dbReference type="Google" id="ProtNLM"/>
    </source>
</evidence>
<evidence type="ECO:0000256" key="1">
    <source>
        <dbReference type="ARBA" id="ARBA00009995"/>
    </source>
</evidence>
<dbReference type="AlphaFoldDB" id="A0A8T2TP77"/>
<dbReference type="OrthoDB" id="5835829at2759"/>
<dbReference type="OMA" id="LHANEFF"/>
<gene>
    <name evidence="4" type="ORF">KP509_12G044900</name>
</gene>
<proteinExistence type="inferred from homology"/>
<dbReference type="Proteomes" id="UP000825935">
    <property type="component" value="Chromosome 12"/>
</dbReference>
<dbReference type="PANTHER" id="PTHR11926:SF1494">
    <property type="entry name" value="FLAVONOL 3-O-GLUCOSYLTRANSFERASE UGT76E12-RELATED"/>
    <property type="match status" value="1"/>
</dbReference>
<reference evidence="4" key="1">
    <citation type="submission" date="2021-08" db="EMBL/GenBank/DDBJ databases">
        <title>WGS assembly of Ceratopteris richardii.</title>
        <authorList>
            <person name="Marchant D.B."/>
            <person name="Chen G."/>
            <person name="Jenkins J."/>
            <person name="Shu S."/>
            <person name="Leebens-Mack J."/>
            <person name="Grimwood J."/>
            <person name="Schmutz J."/>
            <person name="Soltis P."/>
            <person name="Soltis D."/>
            <person name="Chen Z.-H."/>
        </authorList>
    </citation>
    <scope>NUCLEOTIDE SEQUENCE</scope>
    <source>
        <strain evidence="4">Whitten #5841</strain>
        <tissue evidence="4">Leaf</tissue>
    </source>
</reference>
<comment type="similarity">
    <text evidence="1">Belongs to the UDP-glycosyltransferase family.</text>
</comment>
<dbReference type="GO" id="GO:0080043">
    <property type="term" value="F:quercetin 3-O-glucosyltransferase activity"/>
    <property type="evidence" value="ECO:0007669"/>
    <property type="project" value="TreeGrafter"/>
</dbReference>
<feature type="region of interest" description="Disordered" evidence="3">
    <location>
        <begin position="51"/>
        <end position="70"/>
    </location>
</feature>
<dbReference type="SUPFAM" id="SSF53756">
    <property type="entry name" value="UDP-Glycosyltransferase/glycogen phosphorylase"/>
    <property type="match status" value="1"/>
</dbReference>
<feature type="compositionally biased region" description="Polar residues" evidence="3">
    <location>
        <begin position="51"/>
        <end position="67"/>
    </location>
</feature>
<keyword evidence="5" id="KW-1185">Reference proteome</keyword>
<evidence type="ECO:0000313" key="4">
    <source>
        <dbReference type="EMBL" id="KAH7423224.1"/>
    </source>
</evidence>
<dbReference type="GO" id="GO:0080044">
    <property type="term" value="F:quercetin 7-O-glucosyltransferase activity"/>
    <property type="evidence" value="ECO:0007669"/>
    <property type="project" value="TreeGrafter"/>
</dbReference>
<evidence type="ECO:0000313" key="5">
    <source>
        <dbReference type="Proteomes" id="UP000825935"/>
    </source>
</evidence>
<comment type="caution">
    <text evidence="4">The sequence shown here is derived from an EMBL/GenBank/DDBJ whole genome shotgun (WGS) entry which is preliminary data.</text>
</comment>
<keyword evidence="2" id="KW-0808">Transferase</keyword>
<evidence type="ECO:0000256" key="3">
    <source>
        <dbReference type="SAM" id="MobiDB-lite"/>
    </source>
</evidence>
<name>A0A8T2TP77_CERRI</name>
<protein>
    <recommendedName>
        <fullName evidence="6">UDP-glycosyltransferase</fullName>
    </recommendedName>
</protein>
<keyword evidence="2" id="KW-0328">Glycosyltransferase</keyword>
<evidence type="ECO:0000256" key="2">
    <source>
        <dbReference type="ARBA" id="ARBA00022676"/>
    </source>
</evidence>
<sequence length="288" mass="32924">MMPYPLQGHINPMMQFAKVLIDRYPVKVSFINIKHHHNRIRQAFCATPSTASSTHAIDGSTSSFRKSSNPHKDKYFGGKLQLLSLEDGLPEGFNYTDILPGLPQLHLASVKMREPLKQLLEKLHQRHSVACVIFGSFWPWIHNVSSELRIPTFFFWTQSAAVFSIYYHLPLLHANEFFPYKNQAKCIDGNEDAMAAISDKLDYIPGLPPLSLSGTPTFLHVNSMDDPLLALITDQLQIFRNCHGLIINTFEELEAWSTMHIELCRKKCPAPSPLWVPCFHQTLWKRDL</sequence>
<dbReference type="Gene3D" id="3.40.50.2000">
    <property type="entry name" value="Glycogen Phosphorylase B"/>
    <property type="match status" value="1"/>
</dbReference>
<accession>A0A8T2TP77</accession>
<dbReference type="EMBL" id="CM035417">
    <property type="protein sequence ID" value="KAH7423224.1"/>
    <property type="molecule type" value="Genomic_DNA"/>
</dbReference>
<organism evidence="4 5">
    <name type="scientific">Ceratopteris richardii</name>
    <name type="common">Triangle waterfern</name>
    <dbReference type="NCBI Taxonomy" id="49495"/>
    <lineage>
        <taxon>Eukaryota</taxon>
        <taxon>Viridiplantae</taxon>
        <taxon>Streptophyta</taxon>
        <taxon>Embryophyta</taxon>
        <taxon>Tracheophyta</taxon>
        <taxon>Polypodiopsida</taxon>
        <taxon>Polypodiidae</taxon>
        <taxon>Polypodiales</taxon>
        <taxon>Pteridineae</taxon>
        <taxon>Pteridaceae</taxon>
        <taxon>Parkerioideae</taxon>
        <taxon>Ceratopteris</taxon>
    </lineage>
</organism>
<dbReference type="PANTHER" id="PTHR11926">
    <property type="entry name" value="GLUCOSYL/GLUCURONOSYL TRANSFERASES"/>
    <property type="match status" value="1"/>
</dbReference>